<proteinExistence type="predicted"/>
<evidence type="ECO:0000256" key="3">
    <source>
        <dbReference type="PROSITE-ProRule" id="PRU00169"/>
    </source>
</evidence>
<dbReference type="InterPro" id="IPR011006">
    <property type="entry name" value="CheY-like_superfamily"/>
</dbReference>
<comment type="caution">
    <text evidence="5">The sequence shown here is derived from an EMBL/GenBank/DDBJ whole genome shotgun (WGS) entry which is preliminary data.</text>
</comment>
<gene>
    <name evidence="5" type="ORF">NM125_14900</name>
</gene>
<accession>A0A9X2L5T4</accession>
<dbReference type="RefSeq" id="WP_255135774.1">
    <property type="nucleotide sequence ID" value="NZ_JANDBC010000003.1"/>
</dbReference>
<evidence type="ECO:0000256" key="1">
    <source>
        <dbReference type="ARBA" id="ARBA00022553"/>
    </source>
</evidence>
<dbReference type="SMART" id="SM00448">
    <property type="entry name" value="REC"/>
    <property type="match status" value="1"/>
</dbReference>
<protein>
    <submittedName>
        <fullName evidence="5">Response regulator</fullName>
    </submittedName>
</protein>
<evidence type="ECO:0000259" key="4">
    <source>
        <dbReference type="PROSITE" id="PS50110"/>
    </source>
</evidence>
<keyword evidence="1 3" id="KW-0597">Phosphoprotein</keyword>
<feature type="domain" description="Response regulatory" evidence="4">
    <location>
        <begin position="32"/>
        <end position="151"/>
    </location>
</feature>
<evidence type="ECO:0000313" key="6">
    <source>
        <dbReference type="Proteomes" id="UP001139125"/>
    </source>
</evidence>
<evidence type="ECO:0000313" key="5">
    <source>
        <dbReference type="EMBL" id="MCP9292876.1"/>
    </source>
</evidence>
<organism evidence="5 6">
    <name type="scientific">Gracilimonas sediminicola</name>
    <dbReference type="NCBI Taxonomy" id="2952158"/>
    <lineage>
        <taxon>Bacteria</taxon>
        <taxon>Pseudomonadati</taxon>
        <taxon>Balneolota</taxon>
        <taxon>Balneolia</taxon>
        <taxon>Balneolales</taxon>
        <taxon>Balneolaceae</taxon>
        <taxon>Gracilimonas</taxon>
    </lineage>
</organism>
<feature type="modified residue" description="4-aspartylphosphate" evidence="3">
    <location>
        <position position="81"/>
    </location>
</feature>
<keyword evidence="6" id="KW-1185">Reference proteome</keyword>
<dbReference type="GO" id="GO:0000160">
    <property type="term" value="P:phosphorelay signal transduction system"/>
    <property type="evidence" value="ECO:0007669"/>
    <property type="project" value="UniProtKB-KW"/>
</dbReference>
<dbReference type="CDD" id="cd17546">
    <property type="entry name" value="REC_hyHK_CKI1_RcsC-like"/>
    <property type="match status" value="1"/>
</dbReference>
<sequence>MSYVNGGNHLINYRMSRALKHNPTKKDTKALKALIVDDLKFNRSLARIILERNNFETQEAENGVEALLHFEGQKPDVILMDICMPVMGGIEAMRKIRKLNRGNKVNSIPIIAFTSGEHKESRSDLMNQGFSEYLKKPFNEEDLFDKLSQFLPVKKSAS</sequence>
<name>A0A9X2L5T4_9BACT</name>
<dbReference type="InterPro" id="IPR001789">
    <property type="entry name" value="Sig_transdc_resp-reg_receiver"/>
</dbReference>
<dbReference type="AlphaFoldDB" id="A0A9X2L5T4"/>
<reference evidence="5" key="1">
    <citation type="submission" date="2022-06" db="EMBL/GenBank/DDBJ databases">
        <title>Gracilimonas sp. CAU 1638 isolated from sea sediment.</title>
        <authorList>
            <person name="Kim W."/>
        </authorList>
    </citation>
    <scope>NUCLEOTIDE SEQUENCE</scope>
    <source>
        <strain evidence="5">CAU 1638</strain>
    </source>
</reference>
<dbReference type="SUPFAM" id="SSF52172">
    <property type="entry name" value="CheY-like"/>
    <property type="match status" value="1"/>
</dbReference>
<dbReference type="PROSITE" id="PS50110">
    <property type="entry name" value="RESPONSE_REGULATORY"/>
    <property type="match status" value="1"/>
</dbReference>
<dbReference type="Gene3D" id="3.40.50.2300">
    <property type="match status" value="1"/>
</dbReference>
<keyword evidence="2" id="KW-0902">Two-component regulatory system</keyword>
<dbReference type="Pfam" id="PF00072">
    <property type="entry name" value="Response_reg"/>
    <property type="match status" value="1"/>
</dbReference>
<dbReference type="PANTHER" id="PTHR45339:SF1">
    <property type="entry name" value="HYBRID SIGNAL TRANSDUCTION HISTIDINE KINASE J"/>
    <property type="match status" value="1"/>
</dbReference>
<dbReference type="PANTHER" id="PTHR45339">
    <property type="entry name" value="HYBRID SIGNAL TRANSDUCTION HISTIDINE KINASE J"/>
    <property type="match status" value="1"/>
</dbReference>
<evidence type="ECO:0000256" key="2">
    <source>
        <dbReference type="ARBA" id="ARBA00023012"/>
    </source>
</evidence>
<dbReference type="Proteomes" id="UP001139125">
    <property type="component" value="Unassembled WGS sequence"/>
</dbReference>
<dbReference type="EMBL" id="JANDBC010000003">
    <property type="protein sequence ID" value="MCP9292876.1"/>
    <property type="molecule type" value="Genomic_DNA"/>
</dbReference>